<name>A0A7D5H3S2_9EURY</name>
<evidence type="ECO:0000256" key="1">
    <source>
        <dbReference type="SAM" id="Phobius"/>
    </source>
</evidence>
<dbReference type="EMBL" id="CP058601">
    <property type="protein sequence ID" value="QLG50031.1"/>
    <property type="molecule type" value="Genomic_DNA"/>
</dbReference>
<keyword evidence="3" id="KW-1185">Reference proteome</keyword>
<accession>A0A7D5H3S2</accession>
<dbReference type="AlphaFoldDB" id="A0A7D5H3S2"/>
<sequence length="58" mass="6371">MERRRLGALVGLGMVILGVVQAGLYAGQAEWIPTALGLFYLALGVAYLRAEVFHRRLI</sequence>
<proteinExistence type="predicted"/>
<protein>
    <submittedName>
        <fullName evidence="2">Uncharacterized protein</fullName>
    </submittedName>
</protein>
<gene>
    <name evidence="2" type="ORF">HYG82_14785</name>
</gene>
<dbReference type="Proteomes" id="UP000509241">
    <property type="component" value="Chromosome"/>
</dbReference>
<dbReference type="GeneID" id="56034582"/>
<dbReference type="OrthoDB" id="175558at2157"/>
<dbReference type="RefSeq" id="WP_179262147.1">
    <property type="nucleotide sequence ID" value="NZ_CP058601.1"/>
</dbReference>
<dbReference type="KEGG" id="haly:HYG82_14785"/>
<keyword evidence="1" id="KW-0812">Transmembrane</keyword>
<evidence type="ECO:0000313" key="3">
    <source>
        <dbReference type="Proteomes" id="UP000509241"/>
    </source>
</evidence>
<feature type="transmembrane region" description="Helical" evidence="1">
    <location>
        <begin position="32"/>
        <end position="50"/>
    </location>
</feature>
<keyword evidence="1" id="KW-0472">Membrane</keyword>
<keyword evidence="1" id="KW-1133">Transmembrane helix</keyword>
<organism evidence="2 3">
    <name type="scientific">Natrinema halophilum</name>
    <dbReference type="NCBI Taxonomy" id="1699371"/>
    <lineage>
        <taxon>Archaea</taxon>
        <taxon>Methanobacteriati</taxon>
        <taxon>Methanobacteriota</taxon>
        <taxon>Stenosarchaea group</taxon>
        <taxon>Halobacteria</taxon>
        <taxon>Halobacteriales</taxon>
        <taxon>Natrialbaceae</taxon>
        <taxon>Natrinema</taxon>
    </lineage>
</organism>
<reference evidence="2 3" key="1">
    <citation type="submission" date="2020-07" db="EMBL/GenBank/DDBJ databases">
        <authorList>
            <person name="Cui H."/>
        </authorList>
    </citation>
    <scope>NUCLEOTIDE SEQUENCE [LARGE SCALE GENOMIC DNA]</scope>
    <source>
        <strain evidence="2 3">YPL8</strain>
    </source>
</reference>
<evidence type="ECO:0000313" key="2">
    <source>
        <dbReference type="EMBL" id="QLG50031.1"/>
    </source>
</evidence>